<evidence type="ECO:0000313" key="1">
    <source>
        <dbReference type="EMBL" id="MBB3955079.1"/>
    </source>
</evidence>
<dbReference type="Proteomes" id="UP000548867">
    <property type="component" value="Unassembled WGS sequence"/>
</dbReference>
<dbReference type="AlphaFoldDB" id="A0A7W6CEK3"/>
<comment type="caution">
    <text evidence="1">The sequence shown here is derived from an EMBL/GenBank/DDBJ whole genome shotgun (WGS) entry which is preliminary data.</text>
</comment>
<sequence length="118" mass="12971">MDHVIRNTAESALGSRCDDIYFTRTEDSVLRLWLHTLVNTATGFTPGHLCIVPSRGKGATESSRWAGAGPVLRLTRRHFSIFEVRKSAGKDAETGCDAKRKSRISGDSSALHRPMCVI</sequence>
<dbReference type="EMBL" id="JACIDX010000007">
    <property type="protein sequence ID" value="MBB3955079.1"/>
    <property type="molecule type" value="Genomic_DNA"/>
</dbReference>
<keyword evidence="2" id="KW-1185">Reference proteome</keyword>
<evidence type="ECO:0000313" key="2">
    <source>
        <dbReference type="Proteomes" id="UP000548867"/>
    </source>
</evidence>
<reference evidence="1 2" key="1">
    <citation type="submission" date="2020-08" db="EMBL/GenBank/DDBJ databases">
        <title>Genomic Encyclopedia of Type Strains, Phase IV (KMG-IV): sequencing the most valuable type-strain genomes for metagenomic binning, comparative biology and taxonomic classification.</title>
        <authorList>
            <person name="Goeker M."/>
        </authorList>
    </citation>
    <scope>NUCLEOTIDE SEQUENCE [LARGE SCALE GENOMIC DNA]</scope>
    <source>
        <strain evidence="1 2">DSM 27057</strain>
    </source>
</reference>
<name>A0A7W6CEK3_9SPHN</name>
<gene>
    <name evidence="1" type="ORF">GGR38_002031</name>
</gene>
<proteinExistence type="predicted"/>
<protein>
    <submittedName>
        <fullName evidence="1">Uncharacterized protein</fullName>
    </submittedName>
</protein>
<accession>A0A7W6CEK3</accession>
<organism evidence="1 2">
    <name type="scientific">Novosphingobium sediminicola</name>
    <dbReference type="NCBI Taxonomy" id="563162"/>
    <lineage>
        <taxon>Bacteria</taxon>
        <taxon>Pseudomonadati</taxon>
        <taxon>Pseudomonadota</taxon>
        <taxon>Alphaproteobacteria</taxon>
        <taxon>Sphingomonadales</taxon>
        <taxon>Sphingomonadaceae</taxon>
        <taxon>Novosphingobium</taxon>
    </lineage>
</organism>